<dbReference type="CDD" id="cd18186">
    <property type="entry name" value="BTB_POZ_ZBTB_KLHL-like"/>
    <property type="match status" value="1"/>
</dbReference>
<keyword evidence="3" id="KW-1185">Reference proteome</keyword>
<dbReference type="PANTHER" id="PTHR22743:SF165">
    <property type="entry name" value="BTB AND MATH DOMAIN CONTAINING-RELATED"/>
    <property type="match status" value="1"/>
</dbReference>
<dbReference type="Gene3D" id="3.30.710.10">
    <property type="entry name" value="Potassium Channel Kv1.1, Chain A"/>
    <property type="match status" value="1"/>
</dbReference>
<organism evidence="2 3">
    <name type="scientific">Caenorhabditis nigoni</name>
    <dbReference type="NCBI Taxonomy" id="1611254"/>
    <lineage>
        <taxon>Eukaryota</taxon>
        <taxon>Metazoa</taxon>
        <taxon>Ecdysozoa</taxon>
        <taxon>Nematoda</taxon>
        <taxon>Chromadorea</taxon>
        <taxon>Rhabditida</taxon>
        <taxon>Rhabditina</taxon>
        <taxon>Rhabditomorpha</taxon>
        <taxon>Rhabditoidea</taxon>
        <taxon>Rhabditidae</taxon>
        <taxon>Peloderinae</taxon>
        <taxon>Caenorhabditis</taxon>
    </lineage>
</organism>
<proteinExistence type="predicted"/>
<dbReference type="Pfam" id="PF00651">
    <property type="entry name" value="BTB"/>
    <property type="match status" value="1"/>
</dbReference>
<protein>
    <recommendedName>
        <fullName evidence="1">BTB domain-containing protein</fullName>
    </recommendedName>
</protein>
<dbReference type="SUPFAM" id="SSF54695">
    <property type="entry name" value="POZ domain"/>
    <property type="match status" value="1"/>
</dbReference>
<comment type="caution">
    <text evidence="2">The sequence shown here is derived from an EMBL/GenBank/DDBJ whole genome shotgun (WGS) entry which is preliminary data.</text>
</comment>
<dbReference type="PANTHER" id="PTHR22743">
    <property type="entry name" value="MEPRIN/TRAF-LIKE MATH FAMILY-C.ELEGANS"/>
    <property type="match status" value="1"/>
</dbReference>
<dbReference type="OrthoDB" id="409824at2759"/>
<feature type="domain" description="BTB" evidence="1">
    <location>
        <begin position="145"/>
        <end position="204"/>
    </location>
</feature>
<dbReference type="InterPro" id="IPR052664">
    <property type="entry name" value="BTB-MATH_domain_protein"/>
</dbReference>
<accession>A0A2G5VBY2</accession>
<dbReference type="AlphaFoldDB" id="A0A2G5VBY2"/>
<dbReference type="InterPro" id="IPR002083">
    <property type="entry name" value="MATH/TRAF_dom"/>
</dbReference>
<reference evidence="3" key="1">
    <citation type="submission" date="2017-10" db="EMBL/GenBank/DDBJ databases">
        <title>Rapid genome shrinkage in a self-fertile nematode reveals novel sperm competition proteins.</title>
        <authorList>
            <person name="Yin D."/>
            <person name="Schwarz E.M."/>
            <person name="Thomas C.G."/>
            <person name="Felde R.L."/>
            <person name="Korf I.F."/>
            <person name="Cutter A.D."/>
            <person name="Schartner C.M."/>
            <person name="Ralston E.J."/>
            <person name="Meyer B.J."/>
            <person name="Haag E.S."/>
        </authorList>
    </citation>
    <scope>NUCLEOTIDE SEQUENCE [LARGE SCALE GENOMIC DNA]</scope>
    <source>
        <strain evidence="3">JU1422</strain>
    </source>
</reference>
<dbReference type="InterPro" id="IPR011333">
    <property type="entry name" value="SKP1/BTB/POZ_sf"/>
</dbReference>
<gene>
    <name evidence="2" type="primary">Cnig_chr_II.g7928</name>
    <name evidence="2" type="ORF">B9Z55_007928</name>
</gene>
<dbReference type="PROSITE" id="PS50097">
    <property type="entry name" value="BTB"/>
    <property type="match status" value="1"/>
</dbReference>
<dbReference type="Proteomes" id="UP000230233">
    <property type="component" value="Chromosome II"/>
</dbReference>
<dbReference type="SMART" id="SM00225">
    <property type="entry name" value="BTB"/>
    <property type="match status" value="1"/>
</dbReference>
<dbReference type="Pfam" id="PF00917">
    <property type="entry name" value="MATH"/>
    <property type="match status" value="1"/>
</dbReference>
<evidence type="ECO:0000259" key="1">
    <source>
        <dbReference type="PROSITE" id="PS50097"/>
    </source>
</evidence>
<sequence>MSDSKEKKFSICHVFNKLSSLNIWEDWHGDVMERFGSKWIIRLLKNGCGDISPDLLCENSETVDWSINTKFDVIVNGKLFETGLQFEFTKNNMETGVSYIRKIDFIKFEIEESVKIEFRVKITEMTGIEEKKSRSFDDDVAKESSDVVLMVGDQKFYVAKLLLTFHSTYFKCLFSGSFSESQKSEIELKDIDPLVFQYFLELIYGISLLNDTIIMDILELADFFDAQIVMERCEEFLLNRSEKPVAVKFQAALKYKMEKLKVKCYSEIKKGTDFHGVSPQNEEDFSKKDWKELFDKVVSFF</sequence>
<evidence type="ECO:0000313" key="3">
    <source>
        <dbReference type="Proteomes" id="UP000230233"/>
    </source>
</evidence>
<name>A0A2G5VBY2_9PELO</name>
<evidence type="ECO:0000313" key="2">
    <source>
        <dbReference type="EMBL" id="PIC49268.1"/>
    </source>
</evidence>
<dbReference type="EMBL" id="PDUG01000002">
    <property type="protein sequence ID" value="PIC49268.1"/>
    <property type="molecule type" value="Genomic_DNA"/>
</dbReference>
<dbReference type="STRING" id="1611254.A0A2G5VBY2"/>
<dbReference type="InterPro" id="IPR000210">
    <property type="entry name" value="BTB/POZ_dom"/>
</dbReference>